<evidence type="ECO:0000259" key="2">
    <source>
        <dbReference type="PROSITE" id="PS50995"/>
    </source>
</evidence>
<comment type="caution">
    <text evidence="3">The sequence shown here is derived from an EMBL/GenBank/DDBJ whole genome shotgun (WGS) entry which is preliminary data.</text>
</comment>
<evidence type="ECO:0000256" key="1">
    <source>
        <dbReference type="SAM" id="MobiDB-lite"/>
    </source>
</evidence>
<gene>
    <name evidence="3" type="ORF">EAE32_07190</name>
</gene>
<organism evidence="3 4">
    <name type="scientific">Kocuria tytonicola</name>
    <dbReference type="NCBI Taxonomy" id="2055946"/>
    <lineage>
        <taxon>Bacteria</taxon>
        <taxon>Bacillati</taxon>
        <taxon>Actinomycetota</taxon>
        <taxon>Actinomycetes</taxon>
        <taxon>Micrococcales</taxon>
        <taxon>Micrococcaceae</taxon>
        <taxon>Kocuria</taxon>
    </lineage>
</organism>
<dbReference type="InterPro" id="IPR000835">
    <property type="entry name" value="HTH_MarR-typ"/>
</dbReference>
<dbReference type="InterPro" id="IPR036388">
    <property type="entry name" value="WH-like_DNA-bd_sf"/>
</dbReference>
<evidence type="ECO:0000313" key="3">
    <source>
        <dbReference type="EMBL" id="RLY94896.1"/>
    </source>
</evidence>
<dbReference type="GO" id="GO:0006950">
    <property type="term" value="P:response to stress"/>
    <property type="evidence" value="ECO:0007669"/>
    <property type="project" value="TreeGrafter"/>
</dbReference>
<evidence type="ECO:0000313" key="4">
    <source>
        <dbReference type="Proteomes" id="UP000277871"/>
    </source>
</evidence>
<dbReference type="Pfam" id="PF12802">
    <property type="entry name" value="MarR_2"/>
    <property type="match status" value="1"/>
</dbReference>
<dbReference type="PANTHER" id="PTHR33164:SF57">
    <property type="entry name" value="MARR-FAMILY TRANSCRIPTIONAL REGULATOR"/>
    <property type="match status" value="1"/>
</dbReference>
<dbReference type="Proteomes" id="UP000277871">
    <property type="component" value="Unassembled WGS sequence"/>
</dbReference>
<protein>
    <submittedName>
        <fullName evidence="3">MarR family transcriptional regulator</fullName>
    </submittedName>
</protein>
<proteinExistence type="predicted"/>
<dbReference type="EMBL" id="RDEX01000001">
    <property type="protein sequence ID" value="RLY94896.1"/>
    <property type="molecule type" value="Genomic_DNA"/>
</dbReference>
<dbReference type="PROSITE" id="PS50995">
    <property type="entry name" value="HTH_MARR_2"/>
    <property type="match status" value="1"/>
</dbReference>
<dbReference type="AlphaFoldDB" id="A0A3L9L7E3"/>
<dbReference type="GO" id="GO:0003700">
    <property type="term" value="F:DNA-binding transcription factor activity"/>
    <property type="evidence" value="ECO:0007669"/>
    <property type="project" value="InterPro"/>
</dbReference>
<dbReference type="RefSeq" id="WP_121864602.1">
    <property type="nucleotide sequence ID" value="NZ_RDEX01000001.1"/>
</dbReference>
<dbReference type="PANTHER" id="PTHR33164">
    <property type="entry name" value="TRANSCRIPTIONAL REGULATOR, MARR FAMILY"/>
    <property type="match status" value="1"/>
</dbReference>
<dbReference type="InterPro" id="IPR039422">
    <property type="entry name" value="MarR/SlyA-like"/>
</dbReference>
<dbReference type="InterPro" id="IPR036390">
    <property type="entry name" value="WH_DNA-bd_sf"/>
</dbReference>
<sequence length="194" mass="20130">MSVSHGTAQDLVRNLLELQSATRRVLKASAAHRELSVVQTTILTLLSCTPGRRAKDIVAESALGASGMSRHLAVLEQLGHVARTPDPADGRAQIVHLTASGRTALESHLRADAESLASRLGDLSEEDAARTSDSLSRLTELFLASLGTAPRTATIPAVPTGAAASHDPVASHDTTDPLHPGASGTAGRGEENTQ</sequence>
<dbReference type="Gene3D" id="1.10.10.10">
    <property type="entry name" value="Winged helix-like DNA-binding domain superfamily/Winged helix DNA-binding domain"/>
    <property type="match status" value="1"/>
</dbReference>
<keyword evidence="4" id="KW-1185">Reference proteome</keyword>
<dbReference type="SMART" id="SM00347">
    <property type="entry name" value="HTH_MARR"/>
    <property type="match status" value="1"/>
</dbReference>
<dbReference type="SUPFAM" id="SSF46785">
    <property type="entry name" value="Winged helix' DNA-binding domain"/>
    <property type="match status" value="1"/>
</dbReference>
<feature type="region of interest" description="Disordered" evidence="1">
    <location>
        <begin position="159"/>
        <end position="194"/>
    </location>
</feature>
<accession>A0A3L9L7E3</accession>
<reference evidence="3 4" key="1">
    <citation type="submission" date="2018-10" db="EMBL/GenBank/DDBJ databases">
        <title>Kocuria tytonicola, new bacteria from the preen glands of American barn owls (Tyto furcata).</title>
        <authorList>
            <person name="Braun M.S."/>
            <person name="Wang E."/>
            <person name="Zimmermann S."/>
            <person name="Boutin S."/>
            <person name="Wagner H."/>
            <person name="Wink M."/>
        </authorList>
    </citation>
    <scope>NUCLEOTIDE SEQUENCE [LARGE SCALE GENOMIC DNA]</scope>
    <source>
        <strain evidence="3 4">473</strain>
    </source>
</reference>
<name>A0A3L9L7E3_9MICC</name>
<feature type="domain" description="HTH marR-type" evidence="2">
    <location>
        <begin position="8"/>
        <end position="140"/>
    </location>
</feature>